<dbReference type="RefSeq" id="WP_219158911.1">
    <property type="nucleotide sequence ID" value="NZ_JAHWGL010000041.1"/>
</dbReference>
<sequence length="2156" mass="219478">MTWDRALPTANNITNASLASTANQTAISALSGTVDGGVISYTITRIPPVNQGVLYYNTTGTTYAAVAAGQTLTAAQAGSLRFDPAETFAGGNVTFNYTSKDDANQTSAPATFTIPIQAIAVAGNCGVSYFDNTKSYSGLSAEYFSGNFNDNLSYFANNTAKLSRVDATINFAASNSFGNLVSEGVTTAGSDANPDQFSARYRGSIYIGTAGTYSFDLNSDEASYMWIDGDALLATPDVNTAIVNNGGSHAARTAPTKVSVPLSVGLHNILIFYGEGTGNNSLVFSYFSGPGVTQGTVVPSSVLCAGKSNLPPMAVNVTNTTIIPRNAAQRTISSLNATDADGNVASYKIVTLPTSGTLYYQDANGTYVAATAGQVLTVAQAGSLRFKPDGTTVGNVTFTFSATDNSGMESNAAATYTISVSDVVVTAGNDSYEVPKNTPVTGNVLLNDNDPNNTKLTATKLTDPAHGTVVVNANGTYTYTPTADYLGPDSFTYRITNEAGQTATATVSLRVYDTGSACTSSTGQNLLTNFDFSQGNTGFSNDYNYISPTANAALTGGTKGLNPEGNYAVDVNANTYHNAFRGYDYDNTNTDGTTKSTTPAAANKFLMINGSASIQRMYAQTVTVQKNRYYTFSAYFNNLLPPGSNSAVPEVGFVINGSSVSSTLILNESPDRWVRYSSVWYSGDNTTAVFEIRNVSTAAGGNDLGIDQLYFGTCNLPPVANNDLQTTLPNTAKTFSVTANDTDGDGGINVATVNLDPSSTTRQTTFTVANKGTFTVNNNGDVTFTPVTGFTGTVSIPYTVQDVDGALSNPGTISVTVQSPPTDLTTTITASAANVDAGQTLTYTVTARNNGPSTATQVVETLQLPAGLTDGGNTVTFTINGAASTAPTYNNTTGLVTFPTVASLNSGGSNTYGITVKAPGAGPITATAGISAANTDINLANNAASVSTVINPRYDVTTTITGPTSVVIGNLATYTVTTKNVATNGALSAAPNVLQTVTLPKNLVDVYVSNGGTYDAASGIVTFPVLASLPLGQTAVNTISFTAPATGFTAAATVVGSYTAAGTSNNVGDVATGNNTQNATATTVTPTTGTPATATTNQTGTVANLATTISTTTPSVAPGAIVTMKVDIVNNGPSAATNVVEQVSLLPGLTVSGLPAGASYDATNGVLTFGTIGSLASAATQSYSFQFTAPTAGYVLAAASVSSATTDPVTADNVASTKVMVTPTTDVTTALAGPTSALAGQVVNYTVTTANTSGAPANGVVQTVRLPAGLADVTVTGGGTYDATTGVVTFALGTLPSGSKLVNSVSFGAPSAGSYSPTANVSTTTPESNTANNRAAVTTTITGSNDVAISVNGPVATPVFGAATYQVVTTNNGPNTAESVVPTLQLPAGLTIITLPADATYNSATGLVTFATISNLANGASNVNSITVRMPEVAQLTGLAQATVAGTVVDRNLDNNRSTFTTASTRESDKTADLSVTLTSSAATVTAGQPVTLTAVFSSNLNNQDPATNVVTRLSLPIGLTGVTVSNGGTYNSATGLVTWPVIASLASPTTTTPSSFTYTVQLNAPGLTTLSATASIASDISDSNPANNAAAARVNITAQTDVTTLVSGPAAVVPGSAVTYSVVTLNNGPSPAANVVQKVTLPTGVIASNITNGSQSGNVITFNTITSQAAGAAGAVTNTFTITAPTTAYSVMGNVTTTSSESDATNNQRTTNTAILDLAPYAQNVVNAMQAPEGNTAGQITISPLAATDAETAASSLTYAIDPASLPTAAQGVLYYSNGGTYVALPTTGTAIPLTAAQAATLKFDPAAGFTGNAFFSYTAIDAASNISNAALYTIAVGKDINSYYRATPTKGGNNTPYQNNDVLTYLIDNNGARYVASGTTALVYDATTGALLAGASNGLPTTGLNTAIAGSSALTVDQLSAVGISLNQSTGQLFVSDRTKLRSGTYSVSITTTDVNGGTNTVVETFSIGANPLPVELVAFAVQAVQQNAVLSWSTASEKNNAYFVVERSFDGFAFMAVGRVAGQGSTNQAHVYGLVDAKVPHTGTVYYRLRQVDQDGTESLSPVRTVVFTGEVVAQAPMLYPNPTTTRTTLDLRGLATGSYQVSVVDMAGRAVASYSVSGGLESSLDVQQLPVGTYVVLVQGTNERHVLRLVKQ</sequence>
<dbReference type="InterPro" id="IPR037524">
    <property type="entry name" value="PA14/GLEYA"/>
</dbReference>
<feature type="region of interest" description="Disordered" evidence="1">
    <location>
        <begin position="1072"/>
        <end position="1092"/>
    </location>
</feature>
<dbReference type="Pfam" id="PF17963">
    <property type="entry name" value="Big_9"/>
    <property type="match status" value="2"/>
</dbReference>
<dbReference type="NCBIfam" id="TIGR04183">
    <property type="entry name" value="Por_Secre_tail"/>
    <property type="match status" value="1"/>
</dbReference>
<dbReference type="NCBIfam" id="TIGR01451">
    <property type="entry name" value="B_ant_repeat"/>
    <property type="match status" value="3"/>
</dbReference>
<dbReference type="InterPro" id="IPR010221">
    <property type="entry name" value="VCBS_dom"/>
</dbReference>
<evidence type="ECO:0000313" key="4">
    <source>
        <dbReference type="Proteomes" id="UP000826188"/>
    </source>
</evidence>
<accession>A0ABS6X287</accession>
<organism evidence="3 4">
    <name type="scientific">Hymenobacter profundi</name>
    <dbReference type="NCBI Taxonomy" id="1982110"/>
    <lineage>
        <taxon>Bacteria</taxon>
        <taxon>Pseudomonadati</taxon>
        <taxon>Bacteroidota</taxon>
        <taxon>Cytophagia</taxon>
        <taxon>Cytophagales</taxon>
        <taxon>Hymenobacteraceae</taxon>
        <taxon>Hymenobacter</taxon>
    </lineage>
</organism>
<dbReference type="Pfam" id="PF07691">
    <property type="entry name" value="PA14"/>
    <property type="match status" value="1"/>
</dbReference>
<dbReference type="Pfam" id="PF01345">
    <property type="entry name" value="DUF11"/>
    <property type="match status" value="5"/>
</dbReference>
<dbReference type="Proteomes" id="UP000826188">
    <property type="component" value="Unassembled WGS sequence"/>
</dbReference>
<dbReference type="SMART" id="SM00758">
    <property type="entry name" value="PA14"/>
    <property type="match status" value="1"/>
</dbReference>
<dbReference type="NCBIfam" id="TIGR01965">
    <property type="entry name" value="VCBS_repeat"/>
    <property type="match status" value="1"/>
</dbReference>
<dbReference type="InterPro" id="IPR011658">
    <property type="entry name" value="PA14_dom"/>
</dbReference>
<name>A0ABS6X287_9BACT</name>
<evidence type="ECO:0000256" key="1">
    <source>
        <dbReference type="SAM" id="MobiDB-lite"/>
    </source>
</evidence>
<proteinExistence type="predicted"/>
<dbReference type="InterPro" id="IPR026444">
    <property type="entry name" value="Secre_tail"/>
</dbReference>
<dbReference type="EMBL" id="JAHWGL010000041">
    <property type="protein sequence ID" value="MBW3129148.1"/>
    <property type="molecule type" value="Genomic_DNA"/>
</dbReference>
<evidence type="ECO:0000313" key="3">
    <source>
        <dbReference type="EMBL" id="MBW3129148.1"/>
    </source>
</evidence>
<dbReference type="PANTHER" id="PTHR34819:SF3">
    <property type="entry name" value="CELL SURFACE PROTEIN"/>
    <property type="match status" value="1"/>
</dbReference>
<feature type="domain" description="PA14" evidence="2">
    <location>
        <begin position="134"/>
        <end position="302"/>
    </location>
</feature>
<dbReference type="Pfam" id="PF18962">
    <property type="entry name" value="Por_Secre_tail"/>
    <property type="match status" value="1"/>
</dbReference>
<reference evidence="3 4" key="1">
    <citation type="submission" date="2021-07" db="EMBL/GenBank/DDBJ databases">
        <title>Hymenobacter profundi sp. nov., isolated from deep-sea water.</title>
        <authorList>
            <person name="Kim M.K."/>
        </authorList>
    </citation>
    <scope>NUCLEOTIDE SEQUENCE [LARGE SCALE GENOMIC DNA]</scope>
    <source>
        <strain evidence="3 4">M2</strain>
    </source>
</reference>
<dbReference type="PANTHER" id="PTHR34819">
    <property type="entry name" value="LARGE CYSTEINE-RICH PERIPLASMIC PROTEIN OMCB"/>
    <property type="match status" value="1"/>
</dbReference>
<keyword evidence="4" id="KW-1185">Reference proteome</keyword>
<dbReference type="PROSITE" id="PS51820">
    <property type="entry name" value="PA14"/>
    <property type="match status" value="1"/>
</dbReference>
<dbReference type="InterPro" id="IPR051172">
    <property type="entry name" value="Chlamydia_OmcB"/>
</dbReference>
<dbReference type="InterPro" id="IPR047589">
    <property type="entry name" value="DUF11_rpt"/>
</dbReference>
<protein>
    <submittedName>
        <fullName evidence="3">Cadherin-like domain-containing protein</fullName>
    </submittedName>
</protein>
<dbReference type="InterPro" id="IPR001434">
    <property type="entry name" value="OmcB-like_DUF11"/>
</dbReference>
<evidence type="ECO:0000259" key="2">
    <source>
        <dbReference type="PROSITE" id="PS51820"/>
    </source>
</evidence>
<comment type="caution">
    <text evidence="3">The sequence shown here is derived from an EMBL/GenBank/DDBJ whole genome shotgun (WGS) entry which is preliminary data.</text>
</comment>
<gene>
    <name evidence="3" type="ORF">KYK14_11330</name>
</gene>